<evidence type="ECO:0000313" key="2">
    <source>
        <dbReference type="Proteomes" id="UP001143856"/>
    </source>
</evidence>
<dbReference type="Proteomes" id="UP001143856">
    <property type="component" value="Unassembled WGS sequence"/>
</dbReference>
<evidence type="ECO:0000313" key="1">
    <source>
        <dbReference type="EMBL" id="KAJ2975552.1"/>
    </source>
</evidence>
<dbReference type="EMBL" id="JAPDGR010002486">
    <property type="protein sequence ID" value="KAJ2975552.1"/>
    <property type="molecule type" value="Genomic_DNA"/>
</dbReference>
<comment type="caution">
    <text evidence="1">The sequence shown here is derived from an EMBL/GenBank/DDBJ whole genome shotgun (WGS) entry which is preliminary data.</text>
</comment>
<reference evidence="1" key="1">
    <citation type="submission" date="2022-10" db="EMBL/GenBank/DDBJ databases">
        <title>Genome Sequence of Xylaria curta.</title>
        <authorList>
            <person name="Buettner E."/>
        </authorList>
    </citation>
    <scope>NUCLEOTIDE SEQUENCE</scope>
    <source>
        <strain evidence="1">Babe10</strain>
    </source>
</reference>
<protein>
    <submittedName>
        <fullName evidence="1">Uncharacterized protein</fullName>
    </submittedName>
</protein>
<gene>
    <name evidence="1" type="ORF">NUW58_g8319</name>
</gene>
<accession>A0ACC1N8H2</accession>
<organism evidence="1 2">
    <name type="scientific">Xylaria curta</name>
    <dbReference type="NCBI Taxonomy" id="42375"/>
    <lineage>
        <taxon>Eukaryota</taxon>
        <taxon>Fungi</taxon>
        <taxon>Dikarya</taxon>
        <taxon>Ascomycota</taxon>
        <taxon>Pezizomycotina</taxon>
        <taxon>Sordariomycetes</taxon>
        <taxon>Xylariomycetidae</taxon>
        <taxon>Xylariales</taxon>
        <taxon>Xylariaceae</taxon>
        <taxon>Xylaria</taxon>
    </lineage>
</organism>
<name>A0ACC1N8H2_9PEZI</name>
<proteinExistence type="predicted"/>
<sequence>MHSFQNFTITQRYTGLNAYNGYRGPAIRIEPGLLAYQIFEVARDKGLRVLGGTCPTVSIGGGYTTGGGHGLLSSKYGLGADNVLEWDVVTASGARVTATPKQNADLYWALSGGGPGVFAVIVGVTVKAFPDGDVSTAALTFGVESSPSEDAFWSAVEAFHSHMPNWLDQNATVAYVYSRGVFSLQPLTLPDQPADSVRALIAPFLTRLDDIKVPYKLNVTTFPTFLDSYAAYQGPLPYGIIPSAEVQASRLVPRSILESEDKVHALVGVQRHIASLANGSFWIVGTGLALPQKPSAAPFNSVLPAWRDAAIHQNIVGQWDFHVSWEENIAKQKLLLDTVLPALTHLTPSSGAYMNEANEDQSDWKEAFYGRNYARLKRVKQIWDPKSMFYVKTGVGSDEWTVDKEGHLCKVR</sequence>
<keyword evidence="2" id="KW-1185">Reference proteome</keyword>